<evidence type="ECO:0000256" key="2">
    <source>
        <dbReference type="ARBA" id="ARBA00023125"/>
    </source>
</evidence>
<dbReference type="InterPro" id="IPR011663">
    <property type="entry name" value="UTRA"/>
</dbReference>
<dbReference type="RefSeq" id="WP_305002020.1">
    <property type="nucleotide sequence ID" value="NZ_JAUQUB010000001.1"/>
</dbReference>
<accession>A0ABT9BKR0</accession>
<dbReference type="InterPro" id="IPR050679">
    <property type="entry name" value="Bact_HTH_transcr_reg"/>
</dbReference>
<dbReference type="Pfam" id="PF07702">
    <property type="entry name" value="UTRA"/>
    <property type="match status" value="1"/>
</dbReference>
<name>A0ABT9BKR0_9MICO</name>
<protein>
    <submittedName>
        <fullName evidence="6">GntR family transcriptional regulator</fullName>
    </submittedName>
</protein>
<keyword evidence="3" id="KW-0804">Transcription</keyword>
<dbReference type="SMART" id="SM00345">
    <property type="entry name" value="HTH_GNTR"/>
    <property type="match status" value="1"/>
</dbReference>
<dbReference type="SUPFAM" id="SSF64288">
    <property type="entry name" value="Chorismate lyase-like"/>
    <property type="match status" value="1"/>
</dbReference>
<evidence type="ECO:0000313" key="7">
    <source>
        <dbReference type="Proteomes" id="UP001241072"/>
    </source>
</evidence>
<comment type="caution">
    <text evidence="6">The sequence shown here is derived from an EMBL/GenBank/DDBJ whole genome shotgun (WGS) entry which is preliminary data.</text>
</comment>
<dbReference type="InterPro" id="IPR028978">
    <property type="entry name" value="Chorismate_lyase_/UTRA_dom_sf"/>
</dbReference>
<sequence>MLRVQSVAQELERRVVDGVYAEGSRLPAEPELATEFAVSRTTIRGAVADLQARGLVSREQGRGTFVRGTGRVSVSMTLETNLSISTVIRESGREPGTTGLSVHRELAPAAVLAALRLPAGSHCIVVRRTRTADGVAVTDSIDHLLEVPSLPTDPGSYEQSVYELLEEVHRRPVSSGTAMIQAATAELPTAERLGVPVGHPILVLSQVHDLDGGIPVMYSIVSIRSDVMNLYVHRGSSAADPLHESTARQPSDQDAPQSSPVPAVSPGIQ</sequence>
<dbReference type="EMBL" id="JAUQUB010000001">
    <property type="protein sequence ID" value="MDO7881612.1"/>
    <property type="molecule type" value="Genomic_DNA"/>
</dbReference>
<keyword evidence="2" id="KW-0238">DNA-binding</keyword>
<proteinExistence type="predicted"/>
<reference evidence="6 7" key="1">
    <citation type="submission" date="2023-07" db="EMBL/GenBank/DDBJ databases">
        <title>Protaetiibacter sp. nov WY-16 isolated from soil.</title>
        <authorList>
            <person name="Liu B."/>
            <person name="Wan Y."/>
        </authorList>
    </citation>
    <scope>NUCLEOTIDE SEQUENCE [LARGE SCALE GENOMIC DNA]</scope>
    <source>
        <strain evidence="6 7">WY-16</strain>
    </source>
</reference>
<dbReference type="Gene3D" id="3.40.1410.10">
    <property type="entry name" value="Chorismate lyase-like"/>
    <property type="match status" value="1"/>
</dbReference>
<dbReference type="SUPFAM" id="SSF46785">
    <property type="entry name" value="Winged helix' DNA-binding domain"/>
    <property type="match status" value="1"/>
</dbReference>
<dbReference type="InterPro" id="IPR000524">
    <property type="entry name" value="Tscrpt_reg_HTH_GntR"/>
</dbReference>
<dbReference type="InterPro" id="IPR036388">
    <property type="entry name" value="WH-like_DNA-bd_sf"/>
</dbReference>
<gene>
    <name evidence="6" type="ORF">Q5716_05150</name>
</gene>
<keyword evidence="7" id="KW-1185">Reference proteome</keyword>
<dbReference type="Gene3D" id="1.10.10.10">
    <property type="entry name" value="Winged helix-like DNA-binding domain superfamily/Winged helix DNA-binding domain"/>
    <property type="match status" value="1"/>
</dbReference>
<dbReference type="CDD" id="cd07377">
    <property type="entry name" value="WHTH_GntR"/>
    <property type="match status" value="1"/>
</dbReference>
<dbReference type="Proteomes" id="UP001241072">
    <property type="component" value="Unassembled WGS sequence"/>
</dbReference>
<dbReference type="PRINTS" id="PR00035">
    <property type="entry name" value="HTHGNTR"/>
</dbReference>
<dbReference type="PANTHER" id="PTHR44846:SF1">
    <property type="entry name" value="MANNOSYL-D-GLYCERATE TRANSPORT_METABOLISM SYSTEM REPRESSOR MNGR-RELATED"/>
    <property type="match status" value="1"/>
</dbReference>
<evidence type="ECO:0000259" key="5">
    <source>
        <dbReference type="PROSITE" id="PS50949"/>
    </source>
</evidence>
<dbReference type="SMART" id="SM00866">
    <property type="entry name" value="UTRA"/>
    <property type="match status" value="1"/>
</dbReference>
<evidence type="ECO:0000313" key="6">
    <source>
        <dbReference type="EMBL" id="MDO7881612.1"/>
    </source>
</evidence>
<organism evidence="6 7">
    <name type="scientific">Antiquaquibacter soli</name>
    <dbReference type="NCBI Taxonomy" id="3064523"/>
    <lineage>
        <taxon>Bacteria</taxon>
        <taxon>Bacillati</taxon>
        <taxon>Actinomycetota</taxon>
        <taxon>Actinomycetes</taxon>
        <taxon>Micrococcales</taxon>
        <taxon>Microbacteriaceae</taxon>
        <taxon>Antiquaquibacter</taxon>
    </lineage>
</organism>
<dbReference type="PROSITE" id="PS50949">
    <property type="entry name" value="HTH_GNTR"/>
    <property type="match status" value="1"/>
</dbReference>
<dbReference type="Pfam" id="PF00392">
    <property type="entry name" value="GntR"/>
    <property type="match status" value="1"/>
</dbReference>
<keyword evidence="1" id="KW-0805">Transcription regulation</keyword>
<feature type="region of interest" description="Disordered" evidence="4">
    <location>
        <begin position="239"/>
        <end position="269"/>
    </location>
</feature>
<dbReference type="PANTHER" id="PTHR44846">
    <property type="entry name" value="MANNOSYL-D-GLYCERATE TRANSPORT/METABOLISM SYSTEM REPRESSOR MNGR-RELATED"/>
    <property type="match status" value="1"/>
</dbReference>
<dbReference type="InterPro" id="IPR036390">
    <property type="entry name" value="WH_DNA-bd_sf"/>
</dbReference>
<feature type="domain" description="HTH gntR-type" evidence="5">
    <location>
        <begin position="1"/>
        <end position="69"/>
    </location>
</feature>
<evidence type="ECO:0000256" key="4">
    <source>
        <dbReference type="SAM" id="MobiDB-lite"/>
    </source>
</evidence>
<evidence type="ECO:0000256" key="3">
    <source>
        <dbReference type="ARBA" id="ARBA00023163"/>
    </source>
</evidence>
<evidence type="ECO:0000256" key="1">
    <source>
        <dbReference type="ARBA" id="ARBA00023015"/>
    </source>
</evidence>
<feature type="compositionally biased region" description="Low complexity" evidence="4">
    <location>
        <begin position="255"/>
        <end position="269"/>
    </location>
</feature>